<evidence type="ECO:0000259" key="3">
    <source>
        <dbReference type="PROSITE" id="PS51635"/>
    </source>
</evidence>
<name>A0AAW9SU64_CORAY</name>
<comment type="caution">
    <text evidence="4">The sequence shown here is derived from an EMBL/GenBank/DDBJ whole genome shotgun (WGS) entry which is preliminary data.</text>
</comment>
<dbReference type="CDD" id="cd07208">
    <property type="entry name" value="Pat_hypo_Ecoli_yjju_like"/>
    <property type="match status" value="1"/>
</dbReference>
<organism evidence="4 5">
    <name type="scientific">Corynebacterium amycolatum</name>
    <dbReference type="NCBI Taxonomy" id="43765"/>
    <lineage>
        <taxon>Bacteria</taxon>
        <taxon>Bacillati</taxon>
        <taxon>Actinomycetota</taxon>
        <taxon>Actinomycetes</taxon>
        <taxon>Mycobacteriales</taxon>
        <taxon>Corynebacteriaceae</taxon>
        <taxon>Corynebacterium</taxon>
    </lineage>
</organism>
<feature type="active site" description="Nucleophile" evidence="2">
    <location>
        <position position="41"/>
    </location>
</feature>
<comment type="caution">
    <text evidence="2">Lacks conserved residue(s) required for the propagation of feature annotation.</text>
</comment>
<dbReference type="GO" id="GO:0016787">
    <property type="term" value="F:hydrolase activity"/>
    <property type="evidence" value="ECO:0007669"/>
    <property type="project" value="UniProtKB-UniRule"/>
</dbReference>
<dbReference type="Gene3D" id="3.40.1090.10">
    <property type="entry name" value="Cytosolic phospholipase A2 catalytic domain"/>
    <property type="match status" value="1"/>
</dbReference>
<dbReference type="InterPro" id="IPR016035">
    <property type="entry name" value="Acyl_Trfase/lysoPLipase"/>
</dbReference>
<feature type="domain" description="PNPLA" evidence="3">
    <location>
        <begin position="8"/>
        <end position="181"/>
    </location>
</feature>
<evidence type="ECO:0000256" key="1">
    <source>
        <dbReference type="ARBA" id="ARBA00023098"/>
    </source>
</evidence>
<dbReference type="InterPro" id="IPR037483">
    <property type="entry name" value="YjjU-like"/>
</dbReference>
<evidence type="ECO:0000256" key="2">
    <source>
        <dbReference type="PROSITE-ProRule" id="PRU01161"/>
    </source>
</evidence>
<feature type="short sequence motif" description="DGA/G" evidence="2">
    <location>
        <begin position="166"/>
        <end position="168"/>
    </location>
</feature>
<dbReference type="AlphaFoldDB" id="A0AAW9SU64"/>
<reference evidence="4" key="2">
    <citation type="submission" date="2024-05" db="EMBL/GenBank/DDBJ databases">
        <authorList>
            <person name="Wolfe A."/>
        </authorList>
    </citation>
    <scope>NUCLEOTIDE SEQUENCE</scope>
    <source>
        <strain evidence="4">UMB1064</strain>
    </source>
</reference>
<dbReference type="Pfam" id="PF19890">
    <property type="entry name" value="DUF6363"/>
    <property type="match status" value="1"/>
</dbReference>
<keyword evidence="2" id="KW-0378">Hydrolase</keyword>
<feature type="short sequence motif" description="GXSXG" evidence="2">
    <location>
        <begin position="39"/>
        <end position="43"/>
    </location>
</feature>
<dbReference type="InterPro" id="IPR045943">
    <property type="entry name" value="DUF6363"/>
</dbReference>
<gene>
    <name evidence="4" type="ORF">QP460_003600</name>
</gene>
<feature type="active site" description="Proton acceptor" evidence="2">
    <location>
        <position position="166"/>
    </location>
</feature>
<dbReference type="InterPro" id="IPR002641">
    <property type="entry name" value="PNPLA_dom"/>
</dbReference>
<dbReference type="EMBL" id="JASOOY020000011">
    <property type="protein sequence ID" value="MEO3716673.1"/>
    <property type="molecule type" value="Genomic_DNA"/>
</dbReference>
<reference evidence="4" key="1">
    <citation type="submission" date="2023-05" db="EMBL/GenBank/DDBJ databases">
        <authorList>
            <person name="Du J."/>
        </authorList>
    </citation>
    <scope>NUCLEOTIDE SEQUENCE</scope>
    <source>
        <strain evidence="4">UMB1064</strain>
    </source>
</reference>
<dbReference type="RefSeq" id="WP_048732760.1">
    <property type="nucleotide sequence ID" value="NZ_JASOOY020000011.1"/>
</dbReference>
<accession>A0AAW9SU64</accession>
<protein>
    <submittedName>
        <fullName evidence="4">Patatin family protein</fullName>
    </submittedName>
</protein>
<evidence type="ECO:0000313" key="4">
    <source>
        <dbReference type="EMBL" id="MEO3716673.1"/>
    </source>
</evidence>
<dbReference type="PROSITE" id="PS51635">
    <property type="entry name" value="PNPLA"/>
    <property type="match status" value="1"/>
</dbReference>
<proteinExistence type="predicted"/>
<dbReference type="Pfam" id="PF01734">
    <property type="entry name" value="Patatin"/>
    <property type="match status" value="1"/>
</dbReference>
<dbReference type="Proteomes" id="UP001223646">
    <property type="component" value="Unassembled WGS sequence"/>
</dbReference>
<dbReference type="SUPFAM" id="SSF52151">
    <property type="entry name" value="FabD/lysophospholipase-like"/>
    <property type="match status" value="1"/>
</dbReference>
<keyword evidence="1 2" id="KW-0443">Lipid metabolism</keyword>
<dbReference type="GO" id="GO:0016042">
    <property type="term" value="P:lipid catabolic process"/>
    <property type="evidence" value="ECO:0007669"/>
    <property type="project" value="UniProtKB-UniRule"/>
</dbReference>
<sequence length="290" mass="32352">MQVSDVALVFEGGGTRNSYTAPFVERLLREDIDVGWAGGVSAGASHVVNYLSQDIQRSINSFTDFIAQPASSGWRPMLRGRGYFDAEYIYEDAGLPDGAMPLDYETFKNNPTPYRISAVRADTGETINWGPDDIPDLPTLMKYTRASSTIPGVMRMPYIDGVPFVDGALGSSGGIPIDAAEADGFKKFLIVLTRPKGFRRTTPKRPQLLRQIFRSNPVVAELLITRHERYNASLDWAAELERKGQAYVFYANNMSITKAERKRSKLIHNYKLGRAQADAEWPAIREFMGL</sequence>
<keyword evidence="2" id="KW-0442">Lipid degradation</keyword>
<evidence type="ECO:0000313" key="5">
    <source>
        <dbReference type="Proteomes" id="UP001223646"/>
    </source>
</evidence>